<dbReference type="EMBL" id="JABEPP010000001">
    <property type="protein sequence ID" value="NNM71102.1"/>
    <property type="molecule type" value="Genomic_DNA"/>
</dbReference>
<dbReference type="Gene3D" id="3.50.50.60">
    <property type="entry name" value="FAD/NAD(P)-binding domain"/>
    <property type="match status" value="1"/>
</dbReference>
<proteinExistence type="predicted"/>
<evidence type="ECO:0000256" key="1">
    <source>
        <dbReference type="ARBA" id="ARBA00001974"/>
    </source>
</evidence>
<dbReference type="NCBIfam" id="NF006002">
    <property type="entry name" value="PRK08132.1"/>
    <property type="match status" value="1"/>
</dbReference>
<dbReference type="Pfam" id="PF01494">
    <property type="entry name" value="FAD_binding_3"/>
    <property type="match status" value="1"/>
</dbReference>
<keyword evidence="3" id="KW-0274">FAD</keyword>
<keyword evidence="2" id="KW-0285">Flavoprotein</keyword>
<protein>
    <submittedName>
        <fullName evidence="5">FAD-dependent oxidoreductase</fullName>
    </submittedName>
</protein>
<keyword evidence="6" id="KW-1185">Reference proteome</keyword>
<dbReference type="Proteomes" id="UP000564885">
    <property type="component" value="Unassembled WGS sequence"/>
</dbReference>
<dbReference type="PRINTS" id="PR00420">
    <property type="entry name" value="RNGMNOXGNASE"/>
</dbReference>
<dbReference type="SUPFAM" id="SSF51905">
    <property type="entry name" value="FAD/NAD(P)-binding domain"/>
    <property type="match status" value="1"/>
</dbReference>
<evidence type="ECO:0000259" key="4">
    <source>
        <dbReference type="Pfam" id="PF01494"/>
    </source>
</evidence>
<dbReference type="Gene3D" id="3.30.70.2450">
    <property type="match status" value="1"/>
</dbReference>
<comment type="caution">
    <text evidence="5">The sequence shown here is derived from an EMBL/GenBank/DDBJ whole genome shotgun (WGS) entry which is preliminary data.</text>
</comment>
<dbReference type="InterPro" id="IPR050641">
    <property type="entry name" value="RIFMO-like"/>
</dbReference>
<comment type="cofactor">
    <cofactor evidence="1">
        <name>FAD</name>
        <dbReference type="ChEBI" id="CHEBI:57692"/>
    </cofactor>
</comment>
<dbReference type="AlphaFoldDB" id="A0A849HVG9"/>
<sequence>MGSYAAPRYEYVIPPELRGSPGARRPVVVVGAGPVGLAAAIDLAIHGIPCLVLDDNDTVSVGSRAICWAKRTLEIFDRLGVGDRMVAKGVTWQRGRVHRGDEEIYSFDLLPEGGHKMPAFINLQQYYVEEYLVERARDFPDLLELRWRNEVTGVSARGDGVVLEVATPDGSYRIEADWVLAADGANSALRRMLGLPFEGQAFEERFLIADVRMRAPFPNERLFWFRPSFHPGQSALLHRQPDDVFRIDFQLGPEADPVLERQPQRVIPRVRAVVGESTPFELEWCSVYAFRCARLERFVHGRVVFVGDSAHVVSPFGARGGNGGIQDVDNLCWKLARVVQGRAPESLVATYDGERRHGADENILNSSRTTSFMTPKTKVEHLFRDAVLDLAPRAAFARALVNAGRLSRPCTLAGHVLQTPDAAPWDGPAPGTVCPDAPILDEAGRPGWLLNRLGGDFALLVFAEDAAELAAMAARASCLGPPLVAIAPRSLQAPEGIVVLADPDGLARVRYAAEPGTTYLIRPDQHVAARFKSFDPGGIALALERAGGGVRPVRAAA</sequence>
<dbReference type="RefSeq" id="WP_171216601.1">
    <property type="nucleotide sequence ID" value="NZ_JABEPP010000001.1"/>
</dbReference>
<evidence type="ECO:0000256" key="2">
    <source>
        <dbReference type="ARBA" id="ARBA00022630"/>
    </source>
</evidence>
<dbReference type="InterPro" id="IPR002938">
    <property type="entry name" value="FAD-bd"/>
</dbReference>
<evidence type="ECO:0000313" key="6">
    <source>
        <dbReference type="Proteomes" id="UP000564885"/>
    </source>
</evidence>
<organism evidence="5 6">
    <name type="scientific">Enterovirga aerilata</name>
    <dbReference type="NCBI Taxonomy" id="2730920"/>
    <lineage>
        <taxon>Bacteria</taxon>
        <taxon>Pseudomonadati</taxon>
        <taxon>Pseudomonadota</taxon>
        <taxon>Alphaproteobacteria</taxon>
        <taxon>Hyphomicrobiales</taxon>
        <taxon>Methylobacteriaceae</taxon>
        <taxon>Enterovirga</taxon>
    </lineage>
</organism>
<name>A0A849HVG9_9HYPH</name>
<dbReference type="GO" id="GO:0016709">
    <property type="term" value="F:oxidoreductase activity, acting on paired donors, with incorporation or reduction of molecular oxygen, NAD(P)H as one donor, and incorporation of one atom of oxygen"/>
    <property type="evidence" value="ECO:0007669"/>
    <property type="project" value="UniProtKB-ARBA"/>
</dbReference>
<dbReference type="GO" id="GO:0071949">
    <property type="term" value="F:FAD binding"/>
    <property type="evidence" value="ECO:0007669"/>
    <property type="project" value="InterPro"/>
</dbReference>
<accession>A0A849HVG9</accession>
<dbReference type="Gene3D" id="3.40.30.120">
    <property type="match status" value="1"/>
</dbReference>
<dbReference type="PANTHER" id="PTHR43004">
    <property type="entry name" value="TRK SYSTEM POTASSIUM UPTAKE PROTEIN"/>
    <property type="match status" value="1"/>
</dbReference>
<evidence type="ECO:0000313" key="5">
    <source>
        <dbReference type="EMBL" id="NNM71102.1"/>
    </source>
</evidence>
<gene>
    <name evidence="5" type="ORF">HJG44_01670</name>
</gene>
<dbReference type="InterPro" id="IPR036188">
    <property type="entry name" value="FAD/NAD-bd_sf"/>
</dbReference>
<reference evidence="5 6" key="1">
    <citation type="submission" date="2020-04" db="EMBL/GenBank/DDBJ databases">
        <title>Enterovirga sp. isolate from soil.</title>
        <authorList>
            <person name="Chea S."/>
            <person name="Kim D.-U."/>
        </authorList>
    </citation>
    <scope>NUCLEOTIDE SEQUENCE [LARGE SCALE GENOMIC DNA]</scope>
    <source>
        <strain evidence="5 6">DB1703</strain>
    </source>
</reference>
<evidence type="ECO:0000256" key="3">
    <source>
        <dbReference type="ARBA" id="ARBA00022827"/>
    </source>
</evidence>
<dbReference type="PANTHER" id="PTHR43004:SF19">
    <property type="entry name" value="BINDING MONOOXYGENASE, PUTATIVE (JCVI)-RELATED"/>
    <property type="match status" value="1"/>
</dbReference>
<feature type="domain" description="FAD-binding" evidence="4">
    <location>
        <begin position="26"/>
        <end position="361"/>
    </location>
</feature>